<keyword evidence="1" id="KW-0472">Membrane</keyword>
<dbReference type="WBParaSite" id="TCNE_0001644801-mRNA-1">
    <property type="protein sequence ID" value="TCNE_0001644801-mRNA-1"/>
    <property type="gene ID" value="TCNE_0001644801"/>
</dbReference>
<dbReference type="AlphaFoldDB" id="A0A183V6S7"/>
<organism evidence="3 4">
    <name type="scientific">Toxocara canis</name>
    <name type="common">Canine roundworm</name>
    <dbReference type="NCBI Taxonomy" id="6265"/>
    <lineage>
        <taxon>Eukaryota</taxon>
        <taxon>Metazoa</taxon>
        <taxon>Ecdysozoa</taxon>
        <taxon>Nematoda</taxon>
        <taxon>Chromadorea</taxon>
        <taxon>Rhabditida</taxon>
        <taxon>Spirurina</taxon>
        <taxon>Ascaridomorpha</taxon>
        <taxon>Ascaridoidea</taxon>
        <taxon>Toxocaridae</taxon>
        <taxon>Toxocara</taxon>
    </lineage>
</organism>
<feature type="transmembrane region" description="Helical" evidence="1">
    <location>
        <begin position="102"/>
        <end position="123"/>
    </location>
</feature>
<dbReference type="EMBL" id="UYWY01023597">
    <property type="protein sequence ID" value="VDM47768.1"/>
    <property type="molecule type" value="Genomic_DNA"/>
</dbReference>
<evidence type="ECO:0000313" key="2">
    <source>
        <dbReference type="EMBL" id="VDM47768.1"/>
    </source>
</evidence>
<accession>A0A183V6S7</accession>
<name>A0A183V6S7_TOXCA</name>
<keyword evidence="1" id="KW-1133">Transmembrane helix</keyword>
<gene>
    <name evidence="2" type="ORF">TCNE_LOCUS16447</name>
</gene>
<evidence type="ECO:0000313" key="3">
    <source>
        <dbReference type="Proteomes" id="UP000050794"/>
    </source>
</evidence>
<reference evidence="4" key="1">
    <citation type="submission" date="2016-06" db="UniProtKB">
        <authorList>
            <consortium name="WormBaseParasite"/>
        </authorList>
    </citation>
    <scope>IDENTIFICATION</scope>
</reference>
<reference evidence="2 3" key="2">
    <citation type="submission" date="2018-11" db="EMBL/GenBank/DDBJ databases">
        <authorList>
            <consortium name="Pathogen Informatics"/>
        </authorList>
    </citation>
    <scope>NUCLEOTIDE SEQUENCE [LARGE SCALE GENOMIC DNA]</scope>
</reference>
<protein>
    <submittedName>
        <fullName evidence="4">MacB_PCD domain-containing protein</fullName>
    </submittedName>
</protein>
<evidence type="ECO:0000256" key="1">
    <source>
        <dbReference type="SAM" id="Phobius"/>
    </source>
</evidence>
<sequence length="136" mass="14973">MTGDQAFLIKAVNPAVNVGYGDDIIAYAAMGQATEYLQSGNPAVTLKIRPLVKEPDETVMRIDYVIVGDEIHALNRSFSVINDPLYAVSRVVQRAGSGAHTWIFASVLLLVIVTVVYTCILIYKNHNQRASYVKFV</sequence>
<keyword evidence="1" id="KW-0812">Transmembrane</keyword>
<evidence type="ECO:0000313" key="4">
    <source>
        <dbReference type="WBParaSite" id="TCNE_0001644801-mRNA-1"/>
    </source>
</evidence>
<dbReference type="Proteomes" id="UP000050794">
    <property type="component" value="Unassembled WGS sequence"/>
</dbReference>
<keyword evidence="3" id="KW-1185">Reference proteome</keyword>
<proteinExistence type="predicted"/>